<dbReference type="SUPFAM" id="SSF47336">
    <property type="entry name" value="ACP-like"/>
    <property type="match status" value="1"/>
</dbReference>
<dbReference type="Proteomes" id="UP001575105">
    <property type="component" value="Unassembled WGS sequence"/>
</dbReference>
<dbReference type="InterPro" id="IPR006162">
    <property type="entry name" value="Ppantetheine_attach_site"/>
</dbReference>
<comment type="similarity">
    <text evidence="7">Belongs to the acyl carrier protein (ACP) family.</text>
</comment>
<comment type="caution">
    <text evidence="9">The sequence shown here is derived from an EMBL/GenBank/DDBJ whole genome shotgun (WGS) entry which is preliminary data.</text>
</comment>
<keyword evidence="7" id="KW-0963">Cytoplasm</keyword>
<comment type="subcellular location">
    <subcellularLocation>
        <location evidence="7">Cytoplasm</location>
    </subcellularLocation>
</comment>
<evidence type="ECO:0000313" key="10">
    <source>
        <dbReference type="Proteomes" id="UP001575105"/>
    </source>
</evidence>
<evidence type="ECO:0000313" key="9">
    <source>
        <dbReference type="EMBL" id="MFA9476921.1"/>
    </source>
</evidence>
<evidence type="ECO:0000259" key="8">
    <source>
        <dbReference type="PROSITE" id="PS50075"/>
    </source>
</evidence>
<dbReference type="InterPro" id="IPR009081">
    <property type="entry name" value="PP-bd_ACP"/>
</dbReference>
<dbReference type="PANTHER" id="PTHR20863">
    <property type="entry name" value="ACYL CARRIER PROTEIN"/>
    <property type="match status" value="1"/>
</dbReference>
<dbReference type="PROSITE" id="PS00012">
    <property type="entry name" value="PHOSPHOPANTETHEINE"/>
    <property type="match status" value="1"/>
</dbReference>
<keyword evidence="10" id="KW-1185">Reference proteome</keyword>
<dbReference type="InterPro" id="IPR003231">
    <property type="entry name" value="ACP"/>
</dbReference>
<proteinExistence type="inferred from homology"/>
<evidence type="ECO:0000256" key="1">
    <source>
        <dbReference type="ARBA" id="ARBA00022450"/>
    </source>
</evidence>
<gene>
    <name evidence="7" type="primary">acpP</name>
    <name evidence="9" type="ORF">ACERK3_01310</name>
</gene>
<comment type="PTM">
    <text evidence="7">4'-phosphopantetheine is transferred from CoA to a specific serine of apo-ACP by AcpS. This modification is essential for activity because fatty acids are bound in thioester linkage to the sulfhydryl of the prosthetic group.</text>
</comment>
<protein>
    <recommendedName>
        <fullName evidence="7">Acyl carrier protein</fullName>
        <shortName evidence="7">ACP</shortName>
    </recommendedName>
</protein>
<comment type="pathway">
    <text evidence="7">Lipid metabolism; fatty acid biosynthesis.</text>
</comment>
<keyword evidence="6 7" id="KW-0275">Fatty acid biosynthesis</keyword>
<organism evidence="9 10">
    <name type="scientific">Natronomicrosphaera hydrolytica</name>
    <dbReference type="NCBI Taxonomy" id="3242702"/>
    <lineage>
        <taxon>Bacteria</taxon>
        <taxon>Pseudomonadati</taxon>
        <taxon>Planctomycetota</taxon>
        <taxon>Phycisphaerae</taxon>
        <taxon>Phycisphaerales</taxon>
        <taxon>Phycisphaeraceae</taxon>
        <taxon>Natronomicrosphaera</taxon>
    </lineage>
</organism>
<dbReference type="RefSeq" id="WP_425343846.1">
    <property type="nucleotide sequence ID" value="NZ_JBGUBD010000001.1"/>
</dbReference>
<keyword evidence="3 7" id="KW-0597">Phosphoprotein</keyword>
<sequence length="128" mass="14485">MPMTQDEVFSKVQDVLEDALGVDDDEVTPEAKLVEDLGAESIDFLDIVFRLEKAFGIKIEQSELFPENVLNDPQYVQDGEVTDEGMAELRKRLPHVDLSEFESSRKVEDFSNVFTVDAIVKFVQSKLS</sequence>
<comment type="function">
    <text evidence="7">Carrier of the growing fatty acid chain in fatty acid biosynthesis.</text>
</comment>
<dbReference type="InterPro" id="IPR036736">
    <property type="entry name" value="ACP-like_sf"/>
</dbReference>
<accession>A0ABV4U2B4</accession>
<dbReference type="Gene3D" id="1.10.1200.10">
    <property type="entry name" value="ACP-like"/>
    <property type="match status" value="1"/>
</dbReference>
<keyword evidence="1 7" id="KW-0596">Phosphopantetheine</keyword>
<keyword evidence="4 7" id="KW-0276">Fatty acid metabolism</keyword>
<dbReference type="PROSITE" id="PS50075">
    <property type="entry name" value="CARRIER"/>
    <property type="match status" value="1"/>
</dbReference>
<name>A0ABV4U2B4_9BACT</name>
<dbReference type="Pfam" id="PF00550">
    <property type="entry name" value="PP-binding"/>
    <property type="match status" value="1"/>
</dbReference>
<reference evidence="9 10" key="1">
    <citation type="submission" date="2024-08" db="EMBL/GenBank/DDBJ databases">
        <title>Whole-genome sequencing of halo(alkali)philic microorganisms from hypersaline lakes.</title>
        <authorList>
            <person name="Sorokin D.Y."/>
            <person name="Merkel A.Y."/>
            <person name="Messina E."/>
            <person name="Yakimov M."/>
        </authorList>
    </citation>
    <scope>NUCLEOTIDE SEQUENCE [LARGE SCALE GENOMIC DNA]</scope>
    <source>
        <strain evidence="9 10">AB-hyl4</strain>
    </source>
</reference>
<keyword evidence="5 7" id="KW-0443">Lipid metabolism</keyword>
<feature type="modified residue" description="O-(pantetheine 4'-phosphoryl)serine" evidence="7">
    <location>
        <position position="41"/>
    </location>
</feature>
<evidence type="ECO:0000256" key="7">
    <source>
        <dbReference type="HAMAP-Rule" id="MF_01217"/>
    </source>
</evidence>
<evidence type="ECO:0000256" key="3">
    <source>
        <dbReference type="ARBA" id="ARBA00022553"/>
    </source>
</evidence>
<evidence type="ECO:0000256" key="4">
    <source>
        <dbReference type="ARBA" id="ARBA00022832"/>
    </source>
</evidence>
<evidence type="ECO:0000256" key="2">
    <source>
        <dbReference type="ARBA" id="ARBA00022516"/>
    </source>
</evidence>
<dbReference type="HAMAP" id="MF_01217">
    <property type="entry name" value="Acyl_carrier"/>
    <property type="match status" value="1"/>
</dbReference>
<evidence type="ECO:0000256" key="5">
    <source>
        <dbReference type="ARBA" id="ARBA00023098"/>
    </source>
</evidence>
<dbReference type="PANTHER" id="PTHR20863:SF76">
    <property type="entry name" value="CARRIER DOMAIN-CONTAINING PROTEIN"/>
    <property type="match status" value="1"/>
</dbReference>
<evidence type="ECO:0000256" key="6">
    <source>
        <dbReference type="ARBA" id="ARBA00023160"/>
    </source>
</evidence>
<keyword evidence="2 7" id="KW-0444">Lipid biosynthesis</keyword>
<feature type="domain" description="Carrier" evidence="8">
    <location>
        <begin position="6"/>
        <end position="81"/>
    </location>
</feature>
<dbReference type="EMBL" id="JBGUBD010000001">
    <property type="protein sequence ID" value="MFA9476921.1"/>
    <property type="molecule type" value="Genomic_DNA"/>
</dbReference>